<dbReference type="Proteomes" id="UP000029120">
    <property type="component" value="Chromosome 2"/>
</dbReference>
<organism evidence="1 2">
    <name type="scientific">Arabis alpina</name>
    <name type="common">Alpine rock-cress</name>
    <dbReference type="NCBI Taxonomy" id="50452"/>
    <lineage>
        <taxon>Eukaryota</taxon>
        <taxon>Viridiplantae</taxon>
        <taxon>Streptophyta</taxon>
        <taxon>Embryophyta</taxon>
        <taxon>Tracheophyta</taxon>
        <taxon>Spermatophyta</taxon>
        <taxon>Magnoliopsida</taxon>
        <taxon>eudicotyledons</taxon>
        <taxon>Gunneridae</taxon>
        <taxon>Pentapetalae</taxon>
        <taxon>rosids</taxon>
        <taxon>malvids</taxon>
        <taxon>Brassicales</taxon>
        <taxon>Brassicaceae</taxon>
        <taxon>Arabideae</taxon>
        <taxon>Arabis</taxon>
    </lineage>
</organism>
<evidence type="ECO:0000313" key="2">
    <source>
        <dbReference type="Proteomes" id="UP000029120"/>
    </source>
</evidence>
<accession>A0A087HGL4</accession>
<dbReference type="AlphaFoldDB" id="A0A087HGL4"/>
<reference evidence="2" key="1">
    <citation type="journal article" date="2015" name="Nat. Plants">
        <title>Genome expansion of Arabis alpina linked with retrotransposition and reduced symmetric DNA methylation.</title>
        <authorList>
            <person name="Willing E.M."/>
            <person name="Rawat V."/>
            <person name="Mandakova T."/>
            <person name="Maumus F."/>
            <person name="James G.V."/>
            <person name="Nordstroem K.J."/>
            <person name="Becker C."/>
            <person name="Warthmann N."/>
            <person name="Chica C."/>
            <person name="Szarzynska B."/>
            <person name="Zytnicki M."/>
            <person name="Albani M.C."/>
            <person name="Kiefer C."/>
            <person name="Bergonzi S."/>
            <person name="Castaings L."/>
            <person name="Mateos J.L."/>
            <person name="Berns M.C."/>
            <person name="Bujdoso N."/>
            <person name="Piofczyk T."/>
            <person name="de Lorenzo L."/>
            <person name="Barrero-Sicilia C."/>
            <person name="Mateos I."/>
            <person name="Piednoel M."/>
            <person name="Hagmann J."/>
            <person name="Chen-Min-Tao R."/>
            <person name="Iglesias-Fernandez R."/>
            <person name="Schuster S.C."/>
            <person name="Alonso-Blanco C."/>
            <person name="Roudier F."/>
            <person name="Carbonero P."/>
            <person name="Paz-Ares J."/>
            <person name="Davis S.J."/>
            <person name="Pecinka A."/>
            <person name="Quesneville H."/>
            <person name="Colot V."/>
            <person name="Lysak M.A."/>
            <person name="Weigel D."/>
            <person name="Coupland G."/>
            <person name="Schneeberger K."/>
        </authorList>
    </citation>
    <scope>NUCLEOTIDE SEQUENCE [LARGE SCALE GENOMIC DNA]</scope>
    <source>
        <strain evidence="2">cv. Pajares</strain>
    </source>
</reference>
<dbReference type="Gramene" id="KFK41266">
    <property type="protein sequence ID" value="KFK41266"/>
    <property type="gene ID" value="AALP_AA2G107300"/>
</dbReference>
<dbReference type="PANTHER" id="PTHR35290">
    <property type="entry name" value="PROTEIN CASPARIAN STRIP INTEGRITY FACTOR 1-RELATED"/>
    <property type="match status" value="1"/>
</dbReference>
<gene>
    <name evidence="1" type="ordered locus">AALP_Aa2g107300</name>
</gene>
<evidence type="ECO:0000313" key="1">
    <source>
        <dbReference type="EMBL" id="KFK41266.1"/>
    </source>
</evidence>
<dbReference type="EMBL" id="CM002870">
    <property type="protein sequence ID" value="KFK41266.1"/>
    <property type="molecule type" value="Genomic_DNA"/>
</dbReference>
<proteinExistence type="predicted"/>
<dbReference type="OrthoDB" id="1936508at2759"/>
<protein>
    <submittedName>
        <fullName evidence="1">Uncharacterized protein</fullName>
    </submittedName>
</protein>
<dbReference type="eggNOG" id="ENOG502R1Q2">
    <property type="taxonomic scope" value="Eukaryota"/>
</dbReference>
<sequence length="81" mass="9315">MGVSRLMVKKLSFIFLIFSASAFSISFAGRPTILVHTHLSLRDKMVERSIHERLMRMNTQDYGRNSPSPKLVRPPFKLIPN</sequence>
<dbReference type="InterPro" id="IPR038974">
    <property type="entry name" value="CIF1/2"/>
</dbReference>
<dbReference type="OMA" id="ERIHEHE"/>
<dbReference type="PANTHER" id="PTHR35290:SF2">
    <property type="entry name" value="PROTEIN CASPARIAN STRIP INTEGRITY FACTOR 1"/>
    <property type="match status" value="1"/>
</dbReference>
<keyword evidence="2" id="KW-1185">Reference proteome</keyword>
<name>A0A087HGL4_ARAAL</name>